<feature type="transmembrane region" description="Helical" evidence="1">
    <location>
        <begin position="12"/>
        <end position="33"/>
    </location>
</feature>
<feature type="transmembrane region" description="Helical" evidence="1">
    <location>
        <begin position="265"/>
        <end position="284"/>
    </location>
</feature>
<proteinExistence type="predicted"/>
<evidence type="ECO:0000313" key="3">
    <source>
        <dbReference type="Proteomes" id="UP000494117"/>
    </source>
</evidence>
<dbReference type="RefSeq" id="WP_175206313.1">
    <property type="nucleotide sequence ID" value="NZ_CAHLAR010000003.1"/>
</dbReference>
<feature type="transmembrane region" description="Helical" evidence="1">
    <location>
        <begin position="304"/>
        <end position="323"/>
    </location>
</feature>
<feature type="transmembrane region" description="Helical" evidence="1">
    <location>
        <begin position="224"/>
        <end position="244"/>
    </location>
</feature>
<feature type="transmembrane region" description="Helical" evidence="1">
    <location>
        <begin position="53"/>
        <end position="73"/>
    </location>
</feature>
<reference evidence="2 3" key="1">
    <citation type="submission" date="2020-04" db="EMBL/GenBank/DDBJ databases">
        <authorList>
            <person name="De Canck E."/>
        </authorList>
    </citation>
    <scope>NUCLEOTIDE SEQUENCE [LARGE SCALE GENOMIC DNA]</scope>
    <source>
        <strain evidence="2 3">LMG 26858</strain>
    </source>
</reference>
<feature type="transmembrane region" description="Helical" evidence="1">
    <location>
        <begin position="94"/>
        <end position="116"/>
    </location>
</feature>
<evidence type="ECO:0000313" key="2">
    <source>
        <dbReference type="EMBL" id="CAB3844420.1"/>
    </source>
</evidence>
<keyword evidence="3" id="KW-1185">Reference proteome</keyword>
<protein>
    <submittedName>
        <fullName evidence="2">Uncharacterized protein</fullName>
    </submittedName>
</protein>
<evidence type="ECO:0000256" key="1">
    <source>
        <dbReference type="SAM" id="Phobius"/>
    </source>
</evidence>
<name>A0A6S7DUG9_9BURK</name>
<organism evidence="2 3">
    <name type="scientific">Achromobacter anxifer</name>
    <dbReference type="NCBI Taxonomy" id="1287737"/>
    <lineage>
        <taxon>Bacteria</taxon>
        <taxon>Pseudomonadati</taxon>
        <taxon>Pseudomonadota</taxon>
        <taxon>Betaproteobacteria</taxon>
        <taxon>Burkholderiales</taxon>
        <taxon>Alcaligenaceae</taxon>
        <taxon>Achromobacter</taxon>
    </lineage>
</organism>
<keyword evidence="1" id="KW-1133">Transmembrane helix</keyword>
<dbReference type="AlphaFoldDB" id="A0A6S7DUG9"/>
<keyword evidence="1" id="KW-0472">Membrane</keyword>
<sequence length="333" mass="35955">MTDPVRSPYSLAWRLALTAVFLRLGYSALVQLYSLLGMPQYEQLQEMYSQPQFLVPLLAHIAAGALIAGLTTWGAMRRWLARHDTRAVDAPRKLYGTFIALFLLYTLVVAAGMAFLQNTLMRYVMDNRDMLQERLGLGMIGQFLALNTITKLVTIALEIIGICVIVRIAAWTVQPAGPAGGPAYERRHAAWVAGLTVLIWQLTVSIALSGMLQMQMPDAGWTAFALGYLALPAILLALCLLVCLQTLPHPIGDARFGRAVAHGTLAFWLAQALGIGIGFLIVRAMTWGQLIRASESQATAVMTLLGYGALLALGCVIGSLALYRGAKAATPAG</sequence>
<dbReference type="EMBL" id="CADILG010000007">
    <property type="protein sequence ID" value="CAB3844420.1"/>
    <property type="molecule type" value="Genomic_DNA"/>
</dbReference>
<keyword evidence="1" id="KW-0812">Transmembrane</keyword>
<feature type="transmembrane region" description="Helical" evidence="1">
    <location>
        <begin position="136"/>
        <end position="169"/>
    </location>
</feature>
<feature type="transmembrane region" description="Helical" evidence="1">
    <location>
        <begin position="190"/>
        <end position="212"/>
    </location>
</feature>
<accession>A0A6S7DUG9</accession>
<gene>
    <name evidence="2" type="ORF">LMG26858_01373</name>
</gene>
<dbReference type="Proteomes" id="UP000494117">
    <property type="component" value="Unassembled WGS sequence"/>
</dbReference>